<comment type="caution">
    <text evidence="2">The sequence shown here is derived from an EMBL/GenBank/DDBJ whole genome shotgun (WGS) entry which is preliminary data.</text>
</comment>
<keyword evidence="3" id="KW-1185">Reference proteome</keyword>
<dbReference type="PANTHER" id="PTHR14614">
    <property type="entry name" value="HEPATOCELLULAR CARCINOMA-ASSOCIATED ANTIGEN"/>
    <property type="match status" value="1"/>
</dbReference>
<reference evidence="3" key="1">
    <citation type="journal article" date="2023" name="Commun. Biol.">
        <title>Genome analysis of Parmales, the sister group of diatoms, reveals the evolutionary specialization of diatoms from phago-mixotrophs to photoautotrophs.</title>
        <authorList>
            <person name="Ban H."/>
            <person name="Sato S."/>
            <person name="Yoshikawa S."/>
            <person name="Yamada K."/>
            <person name="Nakamura Y."/>
            <person name="Ichinomiya M."/>
            <person name="Sato N."/>
            <person name="Blanc-Mathieu R."/>
            <person name="Endo H."/>
            <person name="Kuwata A."/>
            <person name="Ogata H."/>
        </authorList>
    </citation>
    <scope>NUCLEOTIDE SEQUENCE [LARGE SCALE GENOMIC DNA]</scope>
    <source>
        <strain evidence="3">NIES 3700</strain>
    </source>
</reference>
<dbReference type="PANTHER" id="PTHR14614:SF132">
    <property type="entry name" value="PROTEIN-LYSINE METHYLTRANSFERASE C42C1.13"/>
    <property type="match status" value="1"/>
</dbReference>
<dbReference type="Pfam" id="PF10294">
    <property type="entry name" value="Methyltransf_16"/>
    <property type="match status" value="1"/>
</dbReference>
<feature type="chain" id="PRO_5040727657" evidence="1">
    <location>
        <begin position="21"/>
        <end position="314"/>
    </location>
</feature>
<evidence type="ECO:0000256" key="1">
    <source>
        <dbReference type="SAM" id="SignalP"/>
    </source>
</evidence>
<evidence type="ECO:0000313" key="2">
    <source>
        <dbReference type="EMBL" id="GMI11041.1"/>
    </source>
</evidence>
<protein>
    <submittedName>
        <fullName evidence="2">Uncharacterized protein</fullName>
    </submittedName>
</protein>
<dbReference type="EMBL" id="BRXW01000157">
    <property type="protein sequence ID" value="GMI11041.1"/>
    <property type="molecule type" value="Genomic_DNA"/>
</dbReference>
<organism evidence="2 3">
    <name type="scientific">Triparma laevis f. longispina</name>
    <dbReference type="NCBI Taxonomy" id="1714387"/>
    <lineage>
        <taxon>Eukaryota</taxon>
        <taxon>Sar</taxon>
        <taxon>Stramenopiles</taxon>
        <taxon>Ochrophyta</taxon>
        <taxon>Bolidophyceae</taxon>
        <taxon>Parmales</taxon>
        <taxon>Triparmaceae</taxon>
        <taxon>Triparma</taxon>
    </lineage>
</organism>
<dbReference type="AlphaFoldDB" id="A0A9W7FF93"/>
<dbReference type="SUPFAM" id="SSF53335">
    <property type="entry name" value="S-adenosyl-L-methionine-dependent methyltransferases"/>
    <property type="match status" value="1"/>
</dbReference>
<evidence type="ECO:0000313" key="3">
    <source>
        <dbReference type="Proteomes" id="UP001165122"/>
    </source>
</evidence>
<feature type="signal peptide" evidence="1">
    <location>
        <begin position="1"/>
        <end position="20"/>
    </location>
</feature>
<proteinExistence type="predicted"/>
<dbReference type="Proteomes" id="UP001165122">
    <property type="component" value="Unassembled WGS sequence"/>
</dbReference>
<dbReference type="CDD" id="cd02440">
    <property type="entry name" value="AdoMet_MTases"/>
    <property type="match status" value="1"/>
</dbReference>
<sequence length="314" mass="33059">MITALLLLLFALSHSSPCGAWNANLAALNVIKRDEFVKRAIISATTATAAPAIAADSGSVDRVCGNNILPEQTIPGAYYVECFDQTTRNVDLDDGQTIVIGQGSTSAGLGGRTGVGLWNSSILLTRLLTSLCAGGKPLIPTKLNSDINVIELGCGVGLPSLALSKYVNAVVATDGNAEVLQLTKQNVQNNKASNVDVDSLKWGEMVDDSYDGRFDLAIGSDLTYNSASWPLLADTLKNVLSSNGRFLYLITGHAGFNLESELNGFLTFLEGGGGLRVNGGLGRSLTERMQELVGVEERAALRDGGVKVVVIDKV</sequence>
<dbReference type="InterPro" id="IPR029063">
    <property type="entry name" value="SAM-dependent_MTases_sf"/>
</dbReference>
<dbReference type="OrthoDB" id="413520at2759"/>
<gene>
    <name evidence="2" type="ORF">TrLO_g10685</name>
</gene>
<name>A0A9W7FF93_9STRA</name>
<dbReference type="Gene3D" id="3.40.50.150">
    <property type="entry name" value="Vaccinia Virus protein VP39"/>
    <property type="match status" value="1"/>
</dbReference>
<accession>A0A9W7FF93</accession>
<keyword evidence="1" id="KW-0732">Signal</keyword>
<dbReference type="InterPro" id="IPR019410">
    <property type="entry name" value="Methyltransf_16"/>
</dbReference>